<dbReference type="Proteomes" id="UP000249610">
    <property type="component" value="Unassembled WGS sequence"/>
</dbReference>
<sequence length="65" mass="7622">MKFNSKRLVLLIAVAIGIYGLIILRQDLANQSFNWTIENIFKYILITLASVGLYIWTYEKKENKK</sequence>
<keyword evidence="1" id="KW-1133">Transmembrane helix</keyword>
<protein>
    <submittedName>
        <fullName evidence="2">Uncharacterized protein</fullName>
    </submittedName>
</protein>
<comment type="caution">
    <text evidence="2">The sequence shown here is derived from an EMBL/GenBank/DDBJ whole genome shotgun (WGS) entry which is preliminary data.</text>
</comment>
<dbReference type="EMBL" id="QLLK01000021">
    <property type="protein sequence ID" value="RAI83873.1"/>
    <property type="molecule type" value="Genomic_DNA"/>
</dbReference>
<gene>
    <name evidence="2" type="ORF">LV83_04187</name>
</gene>
<proteinExistence type="predicted"/>
<feature type="transmembrane region" description="Helical" evidence="1">
    <location>
        <begin position="40"/>
        <end position="58"/>
    </location>
</feature>
<feature type="transmembrane region" description="Helical" evidence="1">
    <location>
        <begin position="7"/>
        <end position="24"/>
    </location>
</feature>
<evidence type="ECO:0000256" key="1">
    <source>
        <dbReference type="SAM" id="Phobius"/>
    </source>
</evidence>
<dbReference type="AlphaFoldDB" id="A0A327NWT1"/>
<accession>A0A327NWT1</accession>
<keyword evidence="3" id="KW-1185">Reference proteome</keyword>
<reference evidence="2 3" key="1">
    <citation type="submission" date="2018-06" db="EMBL/GenBank/DDBJ databases">
        <title>Genomic Encyclopedia of Archaeal and Bacterial Type Strains, Phase II (KMG-II): from individual species to whole genera.</title>
        <authorList>
            <person name="Goeker M."/>
        </authorList>
    </citation>
    <scope>NUCLEOTIDE SEQUENCE [LARGE SCALE GENOMIC DNA]</scope>
    <source>
        <strain evidence="2 3">DSM 23446</strain>
    </source>
</reference>
<keyword evidence="1" id="KW-0472">Membrane</keyword>
<organism evidence="2 3">
    <name type="scientific">Algoriphagus yeomjeoni</name>
    <dbReference type="NCBI Taxonomy" id="291403"/>
    <lineage>
        <taxon>Bacteria</taxon>
        <taxon>Pseudomonadati</taxon>
        <taxon>Bacteroidota</taxon>
        <taxon>Cytophagia</taxon>
        <taxon>Cytophagales</taxon>
        <taxon>Cyclobacteriaceae</taxon>
        <taxon>Algoriphagus</taxon>
    </lineage>
</organism>
<evidence type="ECO:0000313" key="2">
    <source>
        <dbReference type="EMBL" id="RAI83873.1"/>
    </source>
</evidence>
<name>A0A327NWT1_9BACT</name>
<keyword evidence="1" id="KW-0812">Transmembrane</keyword>
<evidence type="ECO:0000313" key="3">
    <source>
        <dbReference type="Proteomes" id="UP000249610"/>
    </source>
</evidence>